<dbReference type="InterPro" id="IPR011333">
    <property type="entry name" value="SKP1/BTB/POZ_sf"/>
</dbReference>
<reference evidence="2 3" key="1">
    <citation type="journal article" date="2016" name="Mol. Biol. Evol.">
        <title>Comparative Genomics of Early-Diverging Mushroom-Forming Fungi Provides Insights into the Origins of Lignocellulose Decay Capabilities.</title>
        <authorList>
            <person name="Nagy L.G."/>
            <person name="Riley R."/>
            <person name="Tritt A."/>
            <person name="Adam C."/>
            <person name="Daum C."/>
            <person name="Floudas D."/>
            <person name="Sun H."/>
            <person name="Yadav J.S."/>
            <person name="Pangilinan J."/>
            <person name="Larsson K.H."/>
            <person name="Matsuura K."/>
            <person name="Barry K."/>
            <person name="Labutti K."/>
            <person name="Kuo R."/>
            <person name="Ohm R.A."/>
            <person name="Bhattacharya S.S."/>
            <person name="Shirouzu T."/>
            <person name="Yoshinaga Y."/>
            <person name="Martin F.M."/>
            <person name="Grigoriev I.V."/>
            <person name="Hibbett D.S."/>
        </authorList>
    </citation>
    <scope>NUCLEOTIDE SEQUENCE [LARGE SCALE GENOMIC DNA]</scope>
    <source>
        <strain evidence="2 3">TUFC12733</strain>
    </source>
</reference>
<dbReference type="AlphaFoldDB" id="A0A167JWC3"/>
<dbReference type="InterPro" id="IPR000210">
    <property type="entry name" value="BTB/POZ_dom"/>
</dbReference>
<protein>
    <recommendedName>
        <fullName evidence="1">BTB domain-containing protein</fullName>
    </recommendedName>
</protein>
<name>A0A167JWC3_CALVF</name>
<dbReference type="Proteomes" id="UP000076738">
    <property type="component" value="Unassembled WGS sequence"/>
</dbReference>
<gene>
    <name evidence="2" type="ORF">CALVIDRAFT_539370</name>
</gene>
<dbReference type="EMBL" id="KV417297">
    <property type="protein sequence ID" value="KZO93996.1"/>
    <property type="molecule type" value="Genomic_DNA"/>
</dbReference>
<dbReference type="SUPFAM" id="SSF54695">
    <property type="entry name" value="POZ domain"/>
    <property type="match status" value="1"/>
</dbReference>
<accession>A0A167JWC3</accession>
<evidence type="ECO:0000313" key="3">
    <source>
        <dbReference type="Proteomes" id="UP000076738"/>
    </source>
</evidence>
<feature type="domain" description="BTB" evidence="1">
    <location>
        <begin position="234"/>
        <end position="300"/>
    </location>
</feature>
<dbReference type="Gene3D" id="3.30.710.10">
    <property type="entry name" value="Potassium Channel Kv1.1, Chain A"/>
    <property type="match status" value="2"/>
</dbReference>
<dbReference type="STRING" id="1330018.A0A167JWC3"/>
<dbReference type="PROSITE" id="PS50097">
    <property type="entry name" value="BTB"/>
    <property type="match status" value="1"/>
</dbReference>
<dbReference type="OrthoDB" id="71307at2759"/>
<dbReference type="Pfam" id="PF00651">
    <property type="entry name" value="BTB"/>
    <property type="match status" value="2"/>
</dbReference>
<keyword evidence="3" id="KW-1185">Reference proteome</keyword>
<dbReference type="CDD" id="cd18186">
    <property type="entry name" value="BTB_POZ_ZBTB_KLHL-like"/>
    <property type="match status" value="1"/>
</dbReference>
<organism evidence="2 3">
    <name type="scientific">Calocera viscosa (strain TUFC12733)</name>
    <dbReference type="NCBI Taxonomy" id="1330018"/>
    <lineage>
        <taxon>Eukaryota</taxon>
        <taxon>Fungi</taxon>
        <taxon>Dikarya</taxon>
        <taxon>Basidiomycota</taxon>
        <taxon>Agaricomycotina</taxon>
        <taxon>Dacrymycetes</taxon>
        <taxon>Dacrymycetales</taxon>
        <taxon>Dacrymycetaceae</taxon>
        <taxon>Calocera</taxon>
    </lineage>
</organism>
<evidence type="ECO:0000313" key="2">
    <source>
        <dbReference type="EMBL" id="KZO93996.1"/>
    </source>
</evidence>
<dbReference type="SMART" id="SM00225">
    <property type="entry name" value="BTB"/>
    <property type="match status" value="2"/>
</dbReference>
<evidence type="ECO:0000259" key="1">
    <source>
        <dbReference type="PROSITE" id="PS50097"/>
    </source>
</evidence>
<sequence length="510" mass="57144">MDPTDTIATVTAQMFDTKITRAPTFPPAFQVSAPFRNPKADLIVKSSDGFEFRVFKAFLSEGSIVFANMFDHPQPCNSDPTEPVPWPEPGRVIDRLLHYIYPVIKPTLLSLDEVIRLIRAADKWQIDVAVWMLRQDLVAPRFLNLWPLRIYAFACEMGYMQEKTASAAKASVDDPCDPKFRSELKSMSALDLLRLIKLRTDKGKTFEQCFESKPPPYAIDVSPVPTTPFHRTDADLILETSDGTKFQVFKLFLREASPRLAELIKKSESPHNNSGSSAPLVEIQWMEPSATVTFLLQYIYPLERGPLSAYSLDQVMAFLRAATVWQIKCAIPLLKTELLSPTRLATQGLRIYGFCCAMGLDAEKSIASVYAIKKDPLSHRRKEDFHQMTSVDLVTLVDKRNQCLSAVRVAIDNAWVLPISGGFCGFHSHHSPFGMTKPEDHFKRYLASMITGDMTTHALASPGVLARLMWGSTSCKDCMQSDGGSHCGEREQLIANLKAKLDSILNQKTM</sequence>
<proteinExistence type="predicted"/>